<accession>A0A5S4F9Y0</accession>
<dbReference type="AlphaFoldDB" id="A0A5S4F9Y0"/>
<name>A0A5S4F9Y0_9ACTN</name>
<protein>
    <submittedName>
        <fullName evidence="1">Uncharacterized protein</fullName>
    </submittedName>
</protein>
<keyword evidence="2" id="KW-1185">Reference proteome</keyword>
<dbReference type="RefSeq" id="WP_138669741.1">
    <property type="nucleotide sequence ID" value="NZ_VCKY01000117.1"/>
</dbReference>
<evidence type="ECO:0000313" key="1">
    <source>
        <dbReference type="EMBL" id="TMR13825.1"/>
    </source>
</evidence>
<comment type="caution">
    <text evidence="1">The sequence shown here is derived from an EMBL/GenBank/DDBJ whole genome shotgun (WGS) entry which is preliminary data.</text>
</comment>
<dbReference type="EMBL" id="VCKY01000117">
    <property type="protein sequence ID" value="TMR13825.1"/>
    <property type="molecule type" value="Genomic_DNA"/>
</dbReference>
<organism evidence="1 2">
    <name type="scientific">Nonomuraea turkmeniaca</name>
    <dbReference type="NCBI Taxonomy" id="103838"/>
    <lineage>
        <taxon>Bacteria</taxon>
        <taxon>Bacillati</taxon>
        <taxon>Actinomycetota</taxon>
        <taxon>Actinomycetes</taxon>
        <taxon>Streptosporangiales</taxon>
        <taxon>Streptosporangiaceae</taxon>
        <taxon>Nonomuraea</taxon>
    </lineage>
</organism>
<reference evidence="1 2" key="1">
    <citation type="submission" date="2019-05" db="EMBL/GenBank/DDBJ databases">
        <title>Draft genome sequence of Nonomuraea turkmeniaca DSM 43926.</title>
        <authorList>
            <person name="Saricaoglu S."/>
            <person name="Isik K."/>
        </authorList>
    </citation>
    <scope>NUCLEOTIDE SEQUENCE [LARGE SCALE GENOMIC DNA]</scope>
    <source>
        <strain evidence="1 2">DSM 43926</strain>
    </source>
</reference>
<dbReference type="Proteomes" id="UP000309128">
    <property type="component" value="Unassembled WGS sequence"/>
</dbReference>
<proteinExistence type="predicted"/>
<sequence length="119" mass="13397">MVFERLPFHGHLAKELKSLGFDDGVRDIHARGDLTSLHVVTYRKQHIEIAVNEDDGIATMRLYDESDAAHAYDSVRVAIFDVLLPPKAIAAVVSVVADHEETFAERYEWLVARRRAALA</sequence>
<evidence type="ECO:0000313" key="2">
    <source>
        <dbReference type="Proteomes" id="UP000309128"/>
    </source>
</evidence>
<gene>
    <name evidence="1" type="ORF">ETD86_30135</name>
</gene>